<reference evidence="14" key="1">
    <citation type="journal article" date="2020" name="mSystems">
        <title>Genome- and Community-Level Interaction Insights into Carbon Utilization and Element Cycling Functions of Hydrothermarchaeota in Hydrothermal Sediment.</title>
        <authorList>
            <person name="Zhou Z."/>
            <person name="Liu Y."/>
            <person name="Xu W."/>
            <person name="Pan J."/>
            <person name="Luo Z.H."/>
            <person name="Li M."/>
        </authorList>
    </citation>
    <scope>NUCLEOTIDE SEQUENCE [LARGE SCALE GENOMIC DNA]</scope>
    <source>
        <strain evidence="14">SpSt-885</strain>
    </source>
</reference>
<dbReference type="InterPro" id="IPR048833">
    <property type="entry name" value="CAA_C"/>
</dbReference>
<dbReference type="Pfam" id="PF21133">
    <property type="entry name" value="CAA_C"/>
    <property type="match status" value="1"/>
</dbReference>
<evidence type="ECO:0000256" key="9">
    <source>
        <dbReference type="ARBA" id="ARBA00022884"/>
    </source>
</evidence>
<comment type="subunit">
    <text evidence="10">Homodimer.</text>
</comment>
<feature type="binding site" evidence="10">
    <location>
        <position position="160"/>
    </location>
    <ligand>
        <name>ATP</name>
        <dbReference type="ChEBI" id="CHEBI:30616"/>
    </ligand>
</feature>
<evidence type="ECO:0000256" key="1">
    <source>
        <dbReference type="ARBA" id="ARBA00022679"/>
    </source>
</evidence>
<keyword evidence="9 10" id="KW-0694">RNA-binding</keyword>
<dbReference type="AlphaFoldDB" id="A0A7J3SJR2"/>
<dbReference type="Gene3D" id="1.10.1410.30">
    <property type="entry name" value="CCA tRNA nucleotidyltransferase, domain 2"/>
    <property type="match status" value="1"/>
</dbReference>
<feature type="binding site" evidence="10">
    <location>
        <position position="67"/>
    </location>
    <ligand>
        <name>Mg(2+)</name>
        <dbReference type="ChEBI" id="CHEBI:18420"/>
    </ligand>
</feature>
<feature type="domain" description="Polymerase nucleotidyl transferase" evidence="11">
    <location>
        <begin position="33"/>
        <end position="100"/>
    </location>
</feature>
<dbReference type="PIRSF" id="PIRSF005335">
    <property type="entry name" value="CCA_arch"/>
    <property type="match status" value="1"/>
</dbReference>
<feature type="binding site" evidence="10">
    <location>
        <position position="140"/>
    </location>
    <ligand>
        <name>CTP</name>
        <dbReference type="ChEBI" id="CHEBI:37563"/>
    </ligand>
</feature>
<keyword evidence="8 10" id="KW-0460">Magnesium</keyword>
<dbReference type="SUPFAM" id="SSF81631">
    <property type="entry name" value="PAP/OAS1 substrate-binding domain"/>
    <property type="match status" value="1"/>
</dbReference>
<feature type="binding site" evidence="10">
    <location>
        <position position="169"/>
    </location>
    <ligand>
        <name>ATP</name>
        <dbReference type="ChEBI" id="CHEBI:30616"/>
    </ligand>
</feature>
<evidence type="ECO:0000259" key="12">
    <source>
        <dbReference type="Pfam" id="PF09249"/>
    </source>
</evidence>
<comment type="cofactor">
    <cofactor evidence="10">
        <name>Mg(2+)</name>
        <dbReference type="ChEBI" id="CHEBI:18420"/>
    </cofactor>
</comment>
<dbReference type="InterPro" id="IPR043519">
    <property type="entry name" value="NT_sf"/>
</dbReference>
<evidence type="ECO:0000313" key="14">
    <source>
        <dbReference type="EMBL" id="HGZ59814.1"/>
    </source>
</evidence>
<dbReference type="SUPFAM" id="SSF81301">
    <property type="entry name" value="Nucleotidyltransferase"/>
    <property type="match status" value="1"/>
</dbReference>
<dbReference type="SUPFAM" id="SSF55003">
    <property type="entry name" value="PAP/Archaeal CCA-adding enzyme, C-terminal domain"/>
    <property type="match status" value="1"/>
</dbReference>
<organism evidence="14">
    <name type="scientific">Fervidicoccus fontis</name>
    <dbReference type="NCBI Taxonomy" id="683846"/>
    <lineage>
        <taxon>Archaea</taxon>
        <taxon>Thermoproteota</taxon>
        <taxon>Thermoprotei</taxon>
        <taxon>Fervidicoccales</taxon>
        <taxon>Fervidicoccaceae</taxon>
        <taxon>Fervidicoccus</taxon>
    </lineage>
</organism>
<dbReference type="NCBIfam" id="TIGR03671">
    <property type="entry name" value="cca_archaeal"/>
    <property type="match status" value="1"/>
</dbReference>
<sequence>MTLMEPEIKILKWIKPNSEDKEKALATFEEIRKRIEKALAGSFGSYEVMLEGSMAKDTWLKNDPEMDVFIVFSEELNKERLKEIVEKLSETLKDLSPMISFAEHPYLTIKKDMFSIDIVPAIKMGVNLRPRTAVDRTPLHTEYVLKNTDERLRDEIRVAKAFMKGIGVYGAEIKVGGFSGYLVELLVIKYGGFRELLEATKDWKQPVSISLEGDGKKLKDLRERYPKSSMLLPDPADPTRNVSAALTRKKLGEFVLASWLYLEHPSLYYFSNKLEEMLVNEIGNLPLEFYAGNAVVVDIKLQSPIHPEVLWGELKKSSASIKNLLERHGFGVIRCDEWSDERSCAAIACLMEEKLLGPMNLVLGPPFHLRENAAEFIEKYQKAPMSGPWLEEDGRLRSLTIRKKLSPAQIIEDSLDEVLGVDLKKGSVRVYRLSQTDRTSNYELHRWLKLFLMGKPKWLLPLYFQSALGEPREEDLFS</sequence>
<dbReference type="PANTHER" id="PTHR39643">
    <property type="entry name" value="CCA-ADDING ENZYME"/>
    <property type="match status" value="1"/>
</dbReference>
<evidence type="ECO:0000259" key="13">
    <source>
        <dbReference type="Pfam" id="PF21133"/>
    </source>
</evidence>
<dbReference type="GO" id="GO:0001680">
    <property type="term" value="P:tRNA 3'-terminal CCA addition"/>
    <property type="evidence" value="ECO:0007669"/>
    <property type="project" value="UniProtKB-UniRule"/>
</dbReference>
<name>A0A7J3SJR2_9CREN</name>
<dbReference type="HAMAP" id="MF_01264">
    <property type="entry name" value="CCA_arch"/>
    <property type="match status" value="1"/>
</dbReference>
<comment type="function">
    <text evidence="10">Catalyzes the addition and repair of the essential 3'-terminal CCA sequence in tRNAs without using a nucleic acid template. Adds these three nucleotides in the order of C, C, and A to the tRNA nucleotide-73, using CTP and ATP as substrates and producing inorganic pyrophosphate. tRNA 3'-terminal CCA addition is required both for tRNA processing and repair. Also involved in tRNA surveillance by mediating tandem CCA addition to generate a CCACCA at the 3' terminus of unstable tRNAs. While stable tRNAs receive only 3'-terminal CCA, unstable tRNAs are marked with CCACCA and rapidly degraded.</text>
</comment>
<accession>A0A7J3SJR2</accession>
<comment type="miscellaneous">
    <text evidence="10">A single active site specifically recognizes both ATP and CTP and is responsible for their addition.</text>
</comment>
<feature type="binding site" evidence="10">
    <location>
        <position position="140"/>
    </location>
    <ligand>
        <name>ATP</name>
        <dbReference type="ChEBI" id="CHEBI:30616"/>
    </ligand>
</feature>
<keyword evidence="2 10" id="KW-0819">tRNA processing</keyword>
<feature type="binding site" evidence="10">
    <location>
        <position position="53"/>
    </location>
    <ligand>
        <name>CTP</name>
        <dbReference type="ChEBI" id="CHEBI:37563"/>
    </ligand>
</feature>
<comment type="similarity">
    <text evidence="10">Belongs to the tRNA nucleotidyltransferase/poly(A) polymerase family. Archaeal CCA-adding enzyme subfamily.</text>
</comment>
<keyword evidence="7 10" id="KW-0067">ATP-binding</keyword>
<dbReference type="PANTHER" id="PTHR39643:SF1">
    <property type="entry name" value="CCA-ADDING ENZYME"/>
    <property type="match status" value="1"/>
</dbReference>
<keyword evidence="3 10" id="KW-0548">Nucleotidyltransferase</keyword>
<dbReference type="GO" id="GO:0004810">
    <property type="term" value="F:CCA tRNA nucleotidyltransferase activity"/>
    <property type="evidence" value="ECO:0007669"/>
    <property type="project" value="UniProtKB-UniRule"/>
</dbReference>
<dbReference type="GO" id="GO:0000049">
    <property type="term" value="F:tRNA binding"/>
    <property type="evidence" value="ECO:0007669"/>
    <property type="project" value="UniProtKB-UniRule"/>
</dbReference>
<dbReference type="InterPro" id="IPR015329">
    <property type="entry name" value="tRNA_NucTransf2"/>
</dbReference>
<evidence type="ECO:0000259" key="11">
    <source>
        <dbReference type="Pfam" id="PF01909"/>
    </source>
</evidence>
<comment type="catalytic activity">
    <reaction evidence="10">
        <text>a tRNA precursor + 2 CTP + ATP = a tRNA with a 3' CCA end + 3 diphosphate</text>
        <dbReference type="Rhea" id="RHEA:14433"/>
        <dbReference type="Rhea" id="RHEA-COMP:10465"/>
        <dbReference type="Rhea" id="RHEA-COMP:10468"/>
        <dbReference type="ChEBI" id="CHEBI:30616"/>
        <dbReference type="ChEBI" id="CHEBI:33019"/>
        <dbReference type="ChEBI" id="CHEBI:37563"/>
        <dbReference type="ChEBI" id="CHEBI:74896"/>
        <dbReference type="ChEBI" id="CHEBI:83071"/>
        <dbReference type="EC" id="2.7.7.72"/>
    </reaction>
</comment>
<feature type="binding site" evidence="10">
    <location>
        <position position="56"/>
    </location>
    <ligand>
        <name>CTP</name>
        <dbReference type="ChEBI" id="CHEBI:37563"/>
    </ligand>
</feature>
<feature type="binding site" evidence="10">
    <location>
        <position position="56"/>
    </location>
    <ligand>
        <name>ATP</name>
        <dbReference type="ChEBI" id="CHEBI:30616"/>
    </ligand>
</feature>
<feature type="binding site" evidence="10">
    <location>
        <position position="169"/>
    </location>
    <ligand>
        <name>CTP</name>
        <dbReference type="ChEBI" id="CHEBI:37563"/>
    </ligand>
</feature>
<feature type="binding site" evidence="10">
    <location>
        <position position="160"/>
    </location>
    <ligand>
        <name>CTP</name>
        <dbReference type="ChEBI" id="CHEBI:37563"/>
    </ligand>
</feature>
<dbReference type="GO" id="GO:0005524">
    <property type="term" value="F:ATP binding"/>
    <property type="evidence" value="ECO:0007669"/>
    <property type="project" value="UniProtKB-UniRule"/>
</dbReference>
<dbReference type="InterPro" id="IPR002934">
    <property type="entry name" value="Polymerase_NTP_transf_dom"/>
</dbReference>
<dbReference type="Pfam" id="PF01909">
    <property type="entry name" value="NTP_transf_2"/>
    <property type="match status" value="1"/>
</dbReference>
<keyword evidence="5 10" id="KW-0547">Nucleotide-binding</keyword>
<comment type="catalytic activity">
    <reaction evidence="10">
        <text>a tRNA with a 3' CCA end + 2 CTP + ATP = a tRNA with a 3' CCACCA end + 3 diphosphate</text>
        <dbReference type="Rhea" id="RHEA:76235"/>
        <dbReference type="Rhea" id="RHEA-COMP:10468"/>
        <dbReference type="Rhea" id="RHEA-COMP:18655"/>
        <dbReference type="ChEBI" id="CHEBI:30616"/>
        <dbReference type="ChEBI" id="CHEBI:33019"/>
        <dbReference type="ChEBI" id="CHEBI:37563"/>
        <dbReference type="ChEBI" id="CHEBI:83071"/>
        <dbReference type="ChEBI" id="CHEBI:195187"/>
    </reaction>
</comment>
<dbReference type="InterPro" id="IPR042090">
    <property type="entry name" value="CCA_tRNA_nucleotrans_2"/>
</dbReference>
<evidence type="ECO:0000256" key="8">
    <source>
        <dbReference type="ARBA" id="ARBA00022842"/>
    </source>
</evidence>
<dbReference type="InterPro" id="IPR011068">
    <property type="entry name" value="NuclTrfase_I-like_C"/>
</dbReference>
<dbReference type="CDD" id="cd05400">
    <property type="entry name" value="NT_2-5OAS_ClassI-CCAase"/>
    <property type="match status" value="1"/>
</dbReference>
<dbReference type="EMBL" id="DTLS01000034">
    <property type="protein sequence ID" value="HGZ59814.1"/>
    <property type="molecule type" value="Genomic_DNA"/>
</dbReference>
<evidence type="ECO:0000256" key="10">
    <source>
        <dbReference type="HAMAP-Rule" id="MF_01264"/>
    </source>
</evidence>
<feature type="binding site" evidence="10">
    <location>
        <position position="53"/>
    </location>
    <ligand>
        <name>ATP</name>
        <dbReference type="ChEBI" id="CHEBI:30616"/>
    </ligand>
</feature>
<dbReference type="EC" id="2.7.7.72" evidence="10"/>
<keyword evidence="6 10" id="KW-0692">RNA repair</keyword>
<keyword evidence="1 10" id="KW-0808">Transferase</keyword>
<proteinExistence type="inferred from homology"/>
<feature type="binding site" evidence="10">
    <location>
        <position position="117"/>
    </location>
    <ligand>
        <name>Mg(2+)</name>
        <dbReference type="ChEBI" id="CHEBI:18420"/>
    </ligand>
</feature>
<dbReference type="GO" id="GO:0000287">
    <property type="term" value="F:magnesium ion binding"/>
    <property type="evidence" value="ECO:0007669"/>
    <property type="project" value="UniProtKB-UniRule"/>
</dbReference>
<dbReference type="Gene3D" id="3.30.70.590">
    <property type="entry name" value="Poly(A) polymerase predicted RNA binding domain"/>
    <property type="match status" value="1"/>
</dbReference>
<feature type="domain" description="tRNA nucleotidyltransferase substrate binding" evidence="12">
    <location>
        <begin position="154"/>
        <end position="270"/>
    </location>
</feature>
<evidence type="ECO:0000256" key="4">
    <source>
        <dbReference type="ARBA" id="ARBA00022723"/>
    </source>
</evidence>
<protein>
    <recommendedName>
        <fullName evidence="10">CCA-adding enzyme</fullName>
        <ecNumber evidence="10">2.7.7.72</ecNumber>
    </recommendedName>
    <alternativeName>
        <fullName evidence="10">CCA tRNA nucleotidyltransferase</fullName>
    </alternativeName>
    <alternativeName>
        <fullName evidence="10">tRNA CCA-pyrophosphorylase</fullName>
    </alternativeName>
    <alternativeName>
        <fullName evidence="10">tRNA adenylyl-/cytidylyl- transferase</fullName>
    </alternativeName>
    <alternativeName>
        <fullName evidence="10">tRNA nucleotidyltransferase</fullName>
    </alternativeName>
    <alternativeName>
        <fullName evidence="10">tRNA-NT</fullName>
    </alternativeName>
</protein>
<dbReference type="GO" id="GO:0042245">
    <property type="term" value="P:RNA repair"/>
    <property type="evidence" value="ECO:0007669"/>
    <property type="project" value="UniProtKB-KW"/>
</dbReference>
<gene>
    <name evidence="10 14" type="primary">cca</name>
    <name evidence="14" type="ORF">ENW83_01220</name>
</gene>
<keyword evidence="4 10" id="KW-0479">Metal-binding</keyword>
<evidence type="ECO:0000256" key="5">
    <source>
        <dbReference type="ARBA" id="ARBA00022741"/>
    </source>
</evidence>
<feature type="domain" description="CCA-adding enzyme C-terminal" evidence="13">
    <location>
        <begin position="299"/>
        <end position="425"/>
    </location>
</feature>
<evidence type="ECO:0000256" key="2">
    <source>
        <dbReference type="ARBA" id="ARBA00022694"/>
    </source>
</evidence>
<evidence type="ECO:0000256" key="6">
    <source>
        <dbReference type="ARBA" id="ARBA00022800"/>
    </source>
</evidence>
<comment type="caution">
    <text evidence="14">The sequence shown here is derived from an EMBL/GenBank/DDBJ whole genome shotgun (WGS) entry which is preliminary data.</text>
</comment>
<dbReference type="Gene3D" id="3.30.460.10">
    <property type="entry name" value="Beta Polymerase, domain 2"/>
    <property type="match status" value="1"/>
</dbReference>
<evidence type="ECO:0000256" key="3">
    <source>
        <dbReference type="ARBA" id="ARBA00022695"/>
    </source>
</evidence>
<dbReference type="InterPro" id="IPR006116">
    <property type="entry name" value="NT_2-5OAS_ClassI-CCAase"/>
</dbReference>
<dbReference type="Gene3D" id="3.30.70.1550">
    <property type="entry name" value="Archaeal tRNA CCA-adding enzyme catalytic domain"/>
    <property type="match status" value="1"/>
</dbReference>
<feature type="binding site" evidence="10">
    <location>
        <position position="65"/>
    </location>
    <ligand>
        <name>Mg(2+)</name>
        <dbReference type="ChEBI" id="CHEBI:18420"/>
    </ligand>
</feature>
<dbReference type="InterPro" id="IPR008229">
    <property type="entry name" value="CCA-adding_arc"/>
</dbReference>
<evidence type="ECO:0000256" key="7">
    <source>
        <dbReference type="ARBA" id="ARBA00022840"/>
    </source>
</evidence>
<dbReference type="Pfam" id="PF09249">
    <property type="entry name" value="tRNA_NucTransf2"/>
    <property type="match status" value="1"/>
</dbReference>